<gene>
    <name evidence="9" type="ORF">DHA2_10329</name>
</gene>
<dbReference type="GO" id="GO:0051539">
    <property type="term" value="F:4 iron, 4 sulfur cluster binding"/>
    <property type="evidence" value="ECO:0007669"/>
    <property type="project" value="UniProtKB-KW"/>
</dbReference>
<accession>V6TMC8</accession>
<evidence type="ECO:0000256" key="2">
    <source>
        <dbReference type="ARBA" id="ARBA00022485"/>
    </source>
</evidence>
<evidence type="ECO:0000256" key="3">
    <source>
        <dbReference type="ARBA" id="ARBA00022723"/>
    </source>
</evidence>
<dbReference type="Pfam" id="PF12838">
    <property type="entry name" value="Fer4_7"/>
    <property type="match status" value="1"/>
</dbReference>
<dbReference type="AlphaFoldDB" id="V6TMC8"/>
<name>V6TMC8_GIAIN</name>
<dbReference type="GO" id="GO:0046872">
    <property type="term" value="F:metal ion binding"/>
    <property type="evidence" value="ECO:0007669"/>
    <property type="project" value="UniProtKB-KW"/>
</dbReference>
<reference evidence="9 10" key="2">
    <citation type="journal article" date="2013" name="Genome Biol. Evol.">
        <title>Genome sequencing of Giardia lamblia genotypes A2 and B isolates (DH and GS) and comparative analysis with the genomes of genotypes A1 and E (WB and Pig).</title>
        <authorList>
            <person name="Adam R.D."/>
            <person name="Dahlstrom E.W."/>
            <person name="Martens C.A."/>
            <person name="Bruno D.P."/>
            <person name="Barbian K.D."/>
            <person name="Ricklefs S.M."/>
            <person name="Hernandez M.M."/>
            <person name="Narla N.P."/>
            <person name="Patel R.B."/>
            <person name="Porcella S.F."/>
            <person name="Nash T.E."/>
        </authorList>
    </citation>
    <scope>NUCLEOTIDE SEQUENCE [LARGE SCALE GENOMIC DNA]</scope>
    <source>
        <strain evidence="9 10">DH</strain>
    </source>
</reference>
<organism evidence="9 10">
    <name type="scientific">Giardia intestinalis</name>
    <name type="common">Giardia lamblia</name>
    <dbReference type="NCBI Taxonomy" id="5741"/>
    <lineage>
        <taxon>Eukaryota</taxon>
        <taxon>Metamonada</taxon>
        <taxon>Diplomonadida</taxon>
        <taxon>Hexamitidae</taxon>
        <taxon>Giardiinae</taxon>
        <taxon>Giardia</taxon>
    </lineage>
</organism>
<dbReference type="VEuPathDB" id="GiardiaDB:DHA2_10329"/>
<keyword evidence="2" id="KW-0004">4Fe-4S</keyword>
<keyword evidence="5" id="KW-0249">Electron transport</keyword>
<evidence type="ECO:0000256" key="7">
    <source>
        <dbReference type="ARBA" id="ARBA00023014"/>
    </source>
</evidence>
<dbReference type="VEuPathDB" id="GiardiaDB:QR46_1307"/>
<evidence type="ECO:0000256" key="5">
    <source>
        <dbReference type="ARBA" id="ARBA00022982"/>
    </source>
</evidence>
<evidence type="ECO:0000259" key="8">
    <source>
        <dbReference type="PROSITE" id="PS51379"/>
    </source>
</evidence>
<dbReference type="SUPFAM" id="SSF54862">
    <property type="entry name" value="4Fe-4S ferredoxins"/>
    <property type="match status" value="1"/>
</dbReference>
<evidence type="ECO:0000256" key="6">
    <source>
        <dbReference type="ARBA" id="ARBA00023004"/>
    </source>
</evidence>
<dbReference type="EMBL" id="AHGT01000002">
    <property type="protein sequence ID" value="ESU39497.1"/>
    <property type="molecule type" value="Genomic_DNA"/>
</dbReference>
<evidence type="ECO:0000256" key="4">
    <source>
        <dbReference type="ARBA" id="ARBA00022737"/>
    </source>
</evidence>
<dbReference type="InterPro" id="IPR050572">
    <property type="entry name" value="Fe-S_Ferredoxin"/>
</dbReference>
<dbReference type="PROSITE" id="PS51379">
    <property type="entry name" value="4FE4S_FER_2"/>
    <property type="match status" value="2"/>
</dbReference>
<dbReference type="InterPro" id="IPR017896">
    <property type="entry name" value="4Fe4S_Fe-S-bd"/>
</dbReference>
<dbReference type="PANTHER" id="PTHR43687">
    <property type="entry name" value="ADENYLYLSULFATE REDUCTASE, BETA SUBUNIT"/>
    <property type="match status" value="1"/>
</dbReference>
<evidence type="ECO:0000313" key="9">
    <source>
        <dbReference type="EMBL" id="ESU39497.1"/>
    </source>
</evidence>
<dbReference type="Proteomes" id="UP000018320">
    <property type="component" value="Unassembled WGS sequence"/>
</dbReference>
<keyword evidence="4" id="KW-0677">Repeat</keyword>
<dbReference type="VEuPathDB" id="GiardiaDB:GL50581_4058"/>
<comment type="caution">
    <text evidence="9">The sequence shown here is derived from an EMBL/GenBank/DDBJ whole genome shotgun (WGS) entry which is preliminary data.</text>
</comment>
<keyword evidence="1" id="KW-0813">Transport</keyword>
<dbReference type="PANTHER" id="PTHR43687:SF6">
    <property type="entry name" value="L-ASPARTATE SEMIALDEHYDE SULFURTRANSFERASE IRON-SULFUR SUBUNIT"/>
    <property type="match status" value="1"/>
</dbReference>
<evidence type="ECO:0000256" key="1">
    <source>
        <dbReference type="ARBA" id="ARBA00022448"/>
    </source>
</evidence>
<keyword evidence="6" id="KW-0408">Iron</keyword>
<keyword evidence="7" id="KW-0411">Iron-sulfur</keyword>
<feature type="domain" description="4Fe-4S ferredoxin-type" evidence="8">
    <location>
        <begin position="45"/>
        <end position="74"/>
    </location>
</feature>
<evidence type="ECO:0000313" key="10">
    <source>
        <dbReference type="Proteomes" id="UP000018320"/>
    </source>
</evidence>
<keyword evidence="3" id="KW-0479">Metal-binding</keyword>
<protein>
    <submittedName>
        <fullName evidence="9">Ferredoxin, 4Fe-4S</fullName>
    </submittedName>
</protein>
<proteinExistence type="predicted"/>
<dbReference type="Gene3D" id="3.30.70.20">
    <property type="match status" value="1"/>
</dbReference>
<feature type="domain" description="4Fe-4S ferredoxin-type" evidence="8">
    <location>
        <begin position="76"/>
        <end position="107"/>
    </location>
</feature>
<sequence length="108" mass="11812">MGLAALFLKAKGSSANSRTHLQVAARSTRQREMRYLHAQEKIKSMRVHIIEGKCTGCGDCIPSCAYNVLHMDEVTNRVVIAPSYGCVGCLQCLAVCTHDAIGTPVRYE</sequence>
<reference evidence="10" key="1">
    <citation type="submission" date="2012-02" db="EMBL/GenBank/DDBJ databases">
        <title>Genome sequencing of Giardia lamblia Genotypes A2 and B isolates (DH and GS) and comparative analysis with the genomes of Genotypes A1 and E (WB and Pig).</title>
        <authorList>
            <person name="Adam R."/>
            <person name="Dahlstrom E."/>
            <person name="Martens C."/>
            <person name="Bruno D."/>
            <person name="Barbian K."/>
            <person name="Porcella S.F."/>
            <person name="Nash T."/>
        </authorList>
    </citation>
    <scope>NUCLEOTIDE SEQUENCE</scope>
    <source>
        <strain evidence="10">DH</strain>
    </source>
</reference>
<dbReference type="VEuPathDB" id="GiardiaDB:GL50803_0010329"/>